<dbReference type="CDD" id="cd16012">
    <property type="entry name" value="ALP"/>
    <property type="match status" value="1"/>
</dbReference>
<evidence type="ECO:0000256" key="1">
    <source>
        <dbReference type="ARBA" id="ARBA00022553"/>
    </source>
</evidence>
<keyword evidence="1" id="KW-0597">Phosphoprotein</keyword>
<feature type="active site" description="Phosphoserine intermediate" evidence="2">
    <location>
        <position position="98"/>
    </location>
</feature>
<feature type="binding site" evidence="3">
    <location>
        <position position="166"/>
    </location>
    <ligand>
        <name>Mg(2+)</name>
        <dbReference type="ChEBI" id="CHEBI:18420"/>
    </ligand>
</feature>
<dbReference type="GO" id="GO:0004035">
    <property type="term" value="F:alkaline phosphatase activity"/>
    <property type="evidence" value="ECO:0007669"/>
    <property type="project" value="TreeGrafter"/>
</dbReference>
<feature type="binding site" evidence="3">
    <location>
        <position position="57"/>
    </location>
    <ligand>
        <name>Zn(2+)</name>
        <dbReference type="ChEBI" id="CHEBI:29105"/>
        <label>2</label>
    </ligand>
</feature>
<sequence length="554" mass="60365">MKKFSVLVIMMLAFMIFVPGIIFSIGAGETQSSGAQSGKSSTGETSTVQNVILMIPDGMSIESYTFARWFSPEWKFTLDEILTGSVRINNSNVPQADSAPAATAMSTGYKSEAPYIGCYPSVAGMAGAKEFDPKKADTPLATVLEAAYRSGRSTGVVSTSNVNHATPAAFASHFPSRKAYDTLIEQMVYQNISVVLGAGSVYLDAKTRKDGQDLIAELKRLGYNYVTDRKGMMSSSSDKLWGMFAPKAMNYDIDRDPNVEPSLAEMTKKAIEVLSKNKTGFFLIVEGSEIDWAGHANDPVGMATDILAYDKAVKVALDFAEKNKNTVVISAADHGTGGITMGNYKTSGTYTKEPLELYTKLIKNAKKTSFGAGLELNKERSNIKEVMARNFGITDLTAEEIKTIKDIEDTQQGIGWVISGRSGIGWTTLGHVGGDIGLYFYCGNPAVRKLQGTIFNHQIGEYIAEVLGVNLNDLTKKLFIEAKPALEKKGAKVEWVETGTDKHELIVKKSGKTYRFPKNKNYVIVDEKQIVFDGLTVFNSKTVFLPQSAINLVK</sequence>
<keyword evidence="3" id="KW-0479">Metal-binding</keyword>
<evidence type="ECO:0000256" key="5">
    <source>
        <dbReference type="SAM" id="Phobius"/>
    </source>
</evidence>
<evidence type="ECO:0000256" key="3">
    <source>
        <dbReference type="PIRSR" id="PIRSR601952-2"/>
    </source>
</evidence>
<keyword evidence="5" id="KW-0472">Membrane</keyword>
<dbReference type="Pfam" id="PF00245">
    <property type="entry name" value="Alk_phosphatase"/>
    <property type="match status" value="1"/>
</dbReference>
<name>A0AAE6M871_TREPH</name>
<comment type="cofactor">
    <cofactor evidence="3">
        <name>Mg(2+)</name>
        <dbReference type="ChEBI" id="CHEBI:18420"/>
    </cofactor>
    <text evidence="3">Binds 1 Mg(2+) ion.</text>
</comment>
<feature type="binding site" evidence="3">
    <location>
        <position position="431"/>
    </location>
    <ligand>
        <name>Zn(2+)</name>
        <dbReference type="ChEBI" id="CHEBI:29105"/>
        <label>2</label>
    </ligand>
</feature>
<dbReference type="EMBL" id="CP042817">
    <property type="protein sequence ID" value="QEJ97187.1"/>
    <property type="molecule type" value="Genomic_DNA"/>
</dbReference>
<feature type="binding site" evidence="3">
    <location>
        <position position="164"/>
    </location>
    <ligand>
        <name>Mg(2+)</name>
        <dbReference type="ChEBI" id="CHEBI:18420"/>
    </ligand>
</feature>
<dbReference type="SUPFAM" id="SSF53649">
    <property type="entry name" value="Alkaline phosphatase-like"/>
    <property type="match status" value="1"/>
</dbReference>
<proteinExistence type="inferred from homology"/>
<dbReference type="GO" id="GO:0046872">
    <property type="term" value="F:metal ion binding"/>
    <property type="evidence" value="ECO:0007669"/>
    <property type="project" value="UniProtKB-KW"/>
</dbReference>
<dbReference type="SMART" id="SM00098">
    <property type="entry name" value="alkPPc"/>
    <property type="match status" value="1"/>
</dbReference>
<dbReference type="Gene3D" id="3.40.720.10">
    <property type="entry name" value="Alkaline Phosphatase, subunit A"/>
    <property type="match status" value="1"/>
</dbReference>
<feature type="binding site" evidence="3">
    <location>
        <position position="57"/>
    </location>
    <ligand>
        <name>Mg(2+)</name>
        <dbReference type="ChEBI" id="CHEBI:18420"/>
    </ligand>
</feature>
<dbReference type="Proteomes" id="UP000323594">
    <property type="component" value="Chromosome"/>
</dbReference>
<dbReference type="InterPro" id="IPR001952">
    <property type="entry name" value="Alkaline_phosphatase"/>
</dbReference>
<dbReference type="AlphaFoldDB" id="A0AAE6M871"/>
<organism evidence="6 7">
    <name type="scientific">Treponema phagedenis</name>
    <dbReference type="NCBI Taxonomy" id="162"/>
    <lineage>
        <taxon>Bacteria</taxon>
        <taxon>Pseudomonadati</taxon>
        <taxon>Spirochaetota</taxon>
        <taxon>Spirochaetia</taxon>
        <taxon>Spirochaetales</taxon>
        <taxon>Treponemataceae</taxon>
        <taxon>Treponema</taxon>
    </lineage>
</organism>
<dbReference type="Gene3D" id="1.10.60.40">
    <property type="match status" value="1"/>
</dbReference>
<evidence type="ECO:0000256" key="4">
    <source>
        <dbReference type="RuleBase" id="RU003946"/>
    </source>
</evidence>
<protein>
    <submittedName>
        <fullName evidence="6">Alkaline phosphatase</fullName>
    </submittedName>
</protein>
<reference evidence="6 7" key="1">
    <citation type="submission" date="2019-08" db="EMBL/GenBank/DDBJ databases">
        <authorList>
            <person name="Kuhnert P."/>
        </authorList>
    </citation>
    <scope>NUCLEOTIDE SEQUENCE [LARGE SCALE GENOMIC DNA]</scope>
    <source>
        <strain evidence="6 7">B36.5</strain>
    </source>
</reference>
<dbReference type="PRINTS" id="PR00113">
    <property type="entry name" value="ALKPHPHTASE"/>
</dbReference>
<dbReference type="PANTHER" id="PTHR11596">
    <property type="entry name" value="ALKALINE PHOSPHATASE"/>
    <property type="match status" value="1"/>
</dbReference>
<dbReference type="PANTHER" id="PTHR11596:SF5">
    <property type="entry name" value="ALKALINE PHOSPHATASE"/>
    <property type="match status" value="1"/>
</dbReference>
<evidence type="ECO:0000313" key="6">
    <source>
        <dbReference type="EMBL" id="QEJ97187.1"/>
    </source>
</evidence>
<keyword evidence="3" id="KW-0460">Magnesium</keyword>
<gene>
    <name evidence="6" type="ORF">FUT82_03750</name>
</gene>
<accession>A0AAE6M871</accession>
<evidence type="ECO:0000256" key="2">
    <source>
        <dbReference type="PIRSR" id="PIRSR601952-1"/>
    </source>
</evidence>
<feature type="binding site" evidence="3">
    <location>
        <position position="295"/>
    </location>
    <ligand>
        <name>Zn(2+)</name>
        <dbReference type="ChEBI" id="CHEBI:29105"/>
        <label>2</label>
    </ligand>
</feature>
<feature type="binding site" evidence="3">
    <location>
        <position position="286"/>
    </location>
    <ligand>
        <name>Mg(2+)</name>
        <dbReference type="ChEBI" id="CHEBI:18420"/>
    </ligand>
</feature>
<feature type="binding site" evidence="3">
    <location>
        <position position="333"/>
    </location>
    <ligand>
        <name>Zn(2+)</name>
        <dbReference type="ChEBI" id="CHEBI:29105"/>
        <label>2</label>
    </ligand>
</feature>
<dbReference type="InterPro" id="IPR017850">
    <property type="entry name" value="Alkaline_phosphatase_core_sf"/>
</dbReference>
<dbReference type="RefSeq" id="WP_024752928.1">
    <property type="nucleotide sequence ID" value="NZ_CP042814.1"/>
</dbReference>
<comment type="similarity">
    <text evidence="4">Belongs to the alkaline phosphatase family.</text>
</comment>
<feature type="binding site" evidence="3">
    <location>
        <position position="334"/>
    </location>
    <ligand>
        <name>Zn(2+)</name>
        <dbReference type="ChEBI" id="CHEBI:29105"/>
        <label>2</label>
    </ligand>
</feature>
<keyword evidence="3" id="KW-0862">Zinc</keyword>
<keyword evidence="5" id="KW-1133">Transmembrane helix</keyword>
<comment type="cofactor">
    <cofactor evidence="3">
        <name>Zn(2+)</name>
        <dbReference type="ChEBI" id="CHEBI:29105"/>
    </cofactor>
    <text evidence="3">Binds 2 Zn(2+) ions.</text>
</comment>
<feature type="binding site" evidence="3">
    <location>
        <position position="291"/>
    </location>
    <ligand>
        <name>Zn(2+)</name>
        <dbReference type="ChEBI" id="CHEBI:29105"/>
        <label>2</label>
    </ligand>
</feature>
<feature type="transmembrane region" description="Helical" evidence="5">
    <location>
        <begin position="7"/>
        <end position="27"/>
    </location>
</feature>
<keyword evidence="5" id="KW-0812">Transmembrane</keyword>
<evidence type="ECO:0000313" key="7">
    <source>
        <dbReference type="Proteomes" id="UP000323594"/>
    </source>
</evidence>